<feature type="domain" description="Ketosynthase family 3 (KS3)" evidence="8">
    <location>
        <begin position="689"/>
        <end position="1134"/>
    </location>
</feature>
<evidence type="ECO:0000313" key="10">
    <source>
        <dbReference type="EMBL" id="ORE87488.1"/>
    </source>
</evidence>
<dbReference type="InterPro" id="IPR049900">
    <property type="entry name" value="PKS_mFAS_DH"/>
</dbReference>
<dbReference type="PANTHER" id="PTHR43074">
    <property type="entry name" value="OMEGA-3 POLYUNSATURATED FATTY ACID SYNTHASE PFAB-RELATED"/>
    <property type="match status" value="1"/>
</dbReference>
<feature type="domain" description="Carrier" evidence="7">
    <location>
        <begin position="1954"/>
        <end position="2038"/>
    </location>
</feature>
<dbReference type="InterPro" id="IPR009081">
    <property type="entry name" value="PP-bd_ACP"/>
</dbReference>
<dbReference type="Pfam" id="PF08659">
    <property type="entry name" value="KR"/>
    <property type="match status" value="1"/>
</dbReference>
<dbReference type="Pfam" id="PF00550">
    <property type="entry name" value="PP-binding"/>
    <property type="match status" value="4"/>
</dbReference>
<dbReference type="InterPro" id="IPR001227">
    <property type="entry name" value="Ac_transferase_dom_sf"/>
</dbReference>
<protein>
    <submittedName>
        <fullName evidence="10">Modular polyketide synthase</fullName>
    </submittedName>
</protein>
<keyword evidence="3" id="KW-0597">Phosphoprotein</keyword>
<dbReference type="CDD" id="cd08953">
    <property type="entry name" value="KR_2_SDR_x"/>
    <property type="match status" value="1"/>
</dbReference>
<sequence>MQDSSTFETLILSPADAAHPGLAVAAARAGGVGLLDLEFARDAAALRRNFAQLHAATLRQASTPGIGLRLSAADLGCVRELIATVAERPLTLMLHGDVTRMASLARTLRQDAPQHRLLAEITHPAMAEGLVDVVDALVAKGHESGGWVGEDTSYILAQKLIGKTSLPLLLRGGVGRHSAAATALMGAAGVVLDDQVLLLAESPLSDAHQRNVARLNGAETQLFGEQIEMPCRIFGARGSAELERIKQASRQVEAGQLSQADWREALNKAMGWGADQLLPIGQGVGVAAMYRDQYRSVGRLVQALRAQLEASRNLLAQHNPLAENSPLAASHGTRFPIAQGPMTRVSDSPAFADAVASGGALPFLALALMRGEQVDTLLAETAQVLGDKPWGVGILGFVPQALREEQCAAVFRHKPDYALIAGGRPDQAAEFESRGIPAYLHAPAPALLKLYLEQGARRFVFEGRECGGHIGPIASFPLWEQMIEVLLAEVSETQAADVHLFFAGGINDARSSAMIAALTAPLVERGMKVGVLMGTAYLFTREIVETGAIVPGFQHEALACTATCSLETGPGHSTRCANTEFSREFFRQRRALLQSDKSADDIRDELEDLNMGRLRVASKGRDRDASGQIVELDEAAQKLRGMYMIGQVATLHDKVLGVEELHLDVSQGAGDLLTQLATRDTAEQGGASPSDIAIVGIGMILPQIDSADDFWGKVLRLESTITEVPKDRWDEALYFDPDKNARDKVYSRWGGFLDEVVFDPTSFGIAPSSMKSIDPMQLLSLECTARALRDAGMGPGQGDFDREHTSIILGAGGGIGDLGMQLGLRSELPRFVEDPEDAVWDRLPEWTNESFAGVLLNVTAGRIANRLDFGGVNFTVDAACGSSLAAITLATQELESGRSNVAIAGGVDTVQGPFGYLCFSKTQALSPQGKARAFDRDADGIVISEGVCVTVMKRLADAERDGDRIYAVIKAASGSSDGRALGMTAPLPKGQQRALNRAYRKAGFSPASLGLVEAHGTGTAVGDKAEAETVTSTLIEAGADVRSVALGSVKTLVGHTKCAAGVTGLVKTALSLHHRVLPGHAGVENPIDVIADEAAPTYLLKQPRPWLREPNRPRRAAVSAFGFGGTNFHAVLEEYRTGWGQDAPVGAQHWPVELCVFRAADRTALEAQLNVVSEALDQALRTDIGLTPIAAALAQAAARERGAAQLCFTAADLTQLRARLSNALSHLRDGQALSAGSHLTLQRPQQAPKLGVLFPGQGAQYVGMLRGAALYLPQLREAWEQADTVLAPELGQPVSAIAWPAAAFDPATAAAQRERLTDTRHAQPALGAAELGLWRWMQNLGLSADAVGGHSYGEYSALMAAGVLSDEDFLRLSAARGRVMAEAARTAPAGTMAAVLSERSQVEALINDIADVAVANHNAPRQTVITGSVEGIEAALAACAAAEVSARKLPVGGAFHSPLMRSAQDGLSQAIDAAQFHPAQCAVYSNMSGARYPDDMAGHLKQHLLSSVEFVRQIETMQAEGIELFLELGPKTILAGMLREIVPQVECLSVDREDGELAPLLDTLAQLSVRGFDLDLPALFAGRSAHHLELRQLKTQLARPALPRTAWMVAGGYARPLASEVRSNGVLEALSQADKDAAIAQRRSQPRAAEPAAPAPAAAMAPAMPSVAPSGALNGDALVAYQDTMRQFLKLQEAVMAQALGVAPTTDVPEQTVSLPMPAAVPAAVAPVAPHQVVAEPAAAAPLPAEPAPVARVDVAAVVLEIVAERTGYPQDMLDPAADMEADLGIDSIKRVEVVGAVQKALPEAVASAMQADLETYTRAKTLDSLIAAVNALVGEQPVASAPVAAPAVAPAPSVDVAATLLSIVAERTGYPEDMLDAQADLEADLGIDSIKRVEIVGALQKALPEAVASAMQADLETYTRAKTLDSLIAAVNALVGEQPVASAPVAAPAVAPAPSVDVAATLLSIVAERTGYPEDMLDAQADLEADLGIDSIKRVEIVGALQKALPEAVASAMQADLETYTRAKTLDSLIAAVNALVGEQPVASAPVAAPAAAPAPSVDVAATLLSIVAERTGYPEDMLDAQADLEADLGIDSIKRVEIVGALQKALPEAVANAMQADLETYTRAKSLQVLIAAVEALTAQSEASSVPAVPAAQTAQAAPVAEPTESAIHVPRYVIRPRQAALPSERTQPSGLVIVVDGPDSIREPLVERIAATGATPVELLIDEPRALKNELELAIKTHGPVRAVMHLGGLSQHPEDSFAQWRKTGANTVGKLFTLLKALGDERDHLHLIAATRLGGTLGREAEGVGSALAGGAAGMINCYRQEYPEAIARLVDFDGQTDEVIAEHLFDELCSTDPHREIGYLGDTRYTVSTQEHALHDHAFAAHLEPQDGWVVLATGGARGITAEILLRMAKPGLRYVLIGRTALPDPNDLHLEHATALHLKGALIADARVNGNMPKPAELDQRVAQIMAGREVLDNLQRMRDAGVEVDYVPCDVRDVASFGAAIEDVYTRCGRIDGVIHGAGVIEDKLIADKTAVSFDRVFGTKTDSAWILANTLKPETLKWVAFFTSVAGRYGNRGQADYAAANEALNRYAWQLSRRWKDTRVMAINWGPWDAGMASDAVKAKFREQGILPIPVDAGARYFLDELAFGPKSEVELVVGEGPWAVYDGEQDAEEAGSDLPLIRAGLHIGAGGTLVLDHHFSVESDPYLLDHSMDGKPVLPAAGAAEWMAQVAAAGWPGWQVAEVRDLKVLAGVVLDPARGRKVAFKARASTHSQPGEQMLAIDIVDPERNQALYKAKVRLVERLPDAPQLDASSVSGDALDASQAYRDYLFHGGDFQLIDQIQVVGRDGVDAQARRSRPAAWLRQDGVATDAHWVFDPGLLDCGPQLAIVWSRRFLDKTALPSAFGSVCRYGRDPLPERLGLYLRIRGEASESSLNYDVLLADDEGRVRLEMREIEGTASAALNRLASADA</sequence>
<reference evidence="10 11" key="1">
    <citation type="submission" date="2013-04" db="EMBL/GenBank/DDBJ databases">
        <title>Oceanococcus atlanticus 22II-S10r2 Genome Sequencing.</title>
        <authorList>
            <person name="Lai Q."/>
            <person name="Li G."/>
            <person name="Shao Z."/>
        </authorList>
    </citation>
    <scope>NUCLEOTIDE SEQUENCE [LARGE SCALE GENOMIC DNA]</scope>
    <source>
        <strain evidence="10 11">22II-S10r2</strain>
    </source>
</reference>
<feature type="domain" description="Carrier" evidence="7">
    <location>
        <begin position="1753"/>
        <end position="1834"/>
    </location>
</feature>
<dbReference type="SUPFAM" id="SSF53901">
    <property type="entry name" value="Thiolase-like"/>
    <property type="match status" value="1"/>
</dbReference>
<dbReference type="STRING" id="1317117.ATO7_10612"/>
<dbReference type="InterPro" id="IPR020807">
    <property type="entry name" value="PKS_DH"/>
</dbReference>
<dbReference type="PROSITE" id="PS52019">
    <property type="entry name" value="PKS_MFAS_DH"/>
    <property type="match status" value="1"/>
</dbReference>
<dbReference type="Pfam" id="PF00109">
    <property type="entry name" value="ketoacyl-synt"/>
    <property type="match status" value="1"/>
</dbReference>
<feature type="region of interest" description="C-terminal hotdog fold" evidence="5">
    <location>
        <begin position="2821"/>
        <end position="2973"/>
    </location>
</feature>
<dbReference type="PROSITE" id="PS50075">
    <property type="entry name" value="CARRIER"/>
    <property type="match status" value="4"/>
</dbReference>
<dbReference type="Proteomes" id="UP000192342">
    <property type="component" value="Unassembled WGS sequence"/>
</dbReference>
<feature type="active site" description="Proton acceptor; for dehydratase activity" evidence="5">
    <location>
        <position position="2715"/>
    </location>
</feature>
<dbReference type="EMBL" id="AQQV01000002">
    <property type="protein sequence ID" value="ORE87488.1"/>
    <property type="molecule type" value="Genomic_DNA"/>
</dbReference>
<dbReference type="Gene3D" id="3.10.129.110">
    <property type="entry name" value="Polyketide synthase dehydratase"/>
    <property type="match status" value="1"/>
</dbReference>
<feature type="domain" description="PKS/mFAS DH" evidence="9">
    <location>
        <begin position="2683"/>
        <end position="2973"/>
    </location>
</feature>
<name>A0A1Y1SEQ6_9GAMM</name>
<evidence type="ECO:0000256" key="6">
    <source>
        <dbReference type="SAM" id="MobiDB-lite"/>
    </source>
</evidence>
<dbReference type="InterPro" id="IPR049552">
    <property type="entry name" value="PKS_DH_N"/>
</dbReference>
<dbReference type="Gene3D" id="3.20.20.70">
    <property type="entry name" value="Aldolase class I"/>
    <property type="match status" value="2"/>
</dbReference>
<keyword evidence="2" id="KW-0596">Phosphopantetheine</keyword>
<dbReference type="InterPro" id="IPR016035">
    <property type="entry name" value="Acyl_Trfase/lysoPLipase"/>
</dbReference>
<feature type="region of interest" description="N-terminal hotdog fold" evidence="5">
    <location>
        <begin position="2683"/>
        <end position="2811"/>
    </location>
</feature>
<evidence type="ECO:0000259" key="8">
    <source>
        <dbReference type="PROSITE" id="PS52004"/>
    </source>
</evidence>
<dbReference type="Pfam" id="PF14765">
    <property type="entry name" value="PS-DH"/>
    <property type="match status" value="1"/>
</dbReference>
<dbReference type="InterPro" id="IPR049551">
    <property type="entry name" value="PKS_DH_C"/>
</dbReference>
<keyword evidence="4" id="KW-0808">Transferase</keyword>
<keyword evidence="11" id="KW-1185">Reference proteome</keyword>
<comment type="similarity">
    <text evidence="1">Belongs to the short-chain dehydrogenases/reductases (SDR) family.</text>
</comment>
<dbReference type="Gene3D" id="3.40.50.720">
    <property type="entry name" value="NAD(P)-binding Rossmann-like Domain"/>
    <property type="match status" value="1"/>
</dbReference>
<dbReference type="InterPro" id="IPR016039">
    <property type="entry name" value="Thiolase-like"/>
</dbReference>
<feature type="active site" description="Proton donor; for dehydratase activity" evidence="5">
    <location>
        <position position="2886"/>
    </location>
</feature>
<dbReference type="SUPFAM" id="SSF51735">
    <property type="entry name" value="NAD(P)-binding Rossmann-fold domains"/>
    <property type="match status" value="2"/>
</dbReference>
<evidence type="ECO:0000256" key="5">
    <source>
        <dbReference type="PROSITE-ProRule" id="PRU01363"/>
    </source>
</evidence>
<feature type="compositionally biased region" description="Low complexity" evidence="6">
    <location>
        <begin position="1640"/>
        <end position="1657"/>
    </location>
</feature>
<dbReference type="SMART" id="SM00825">
    <property type="entry name" value="PKS_KS"/>
    <property type="match status" value="1"/>
</dbReference>
<dbReference type="Gene3D" id="3.40.47.10">
    <property type="match status" value="1"/>
</dbReference>
<dbReference type="RefSeq" id="WP_083561717.1">
    <property type="nucleotide sequence ID" value="NZ_AQQV01000002.1"/>
</dbReference>
<evidence type="ECO:0000256" key="3">
    <source>
        <dbReference type="ARBA" id="ARBA00022553"/>
    </source>
</evidence>
<dbReference type="InterPro" id="IPR057326">
    <property type="entry name" value="KR_dom"/>
</dbReference>
<dbReference type="InterPro" id="IPR014031">
    <property type="entry name" value="Ketoacyl_synth_C"/>
</dbReference>
<dbReference type="InterPro" id="IPR052568">
    <property type="entry name" value="PKS-FAS_Synthase"/>
</dbReference>
<feature type="region of interest" description="Disordered" evidence="6">
    <location>
        <begin position="1637"/>
        <end position="1657"/>
    </location>
</feature>
<evidence type="ECO:0000256" key="2">
    <source>
        <dbReference type="ARBA" id="ARBA00022450"/>
    </source>
</evidence>
<evidence type="ECO:0000256" key="1">
    <source>
        <dbReference type="ARBA" id="ARBA00006484"/>
    </source>
</evidence>
<dbReference type="PROSITE" id="PS52004">
    <property type="entry name" value="KS3_2"/>
    <property type="match status" value="1"/>
</dbReference>
<dbReference type="CDD" id="cd00833">
    <property type="entry name" value="PKS"/>
    <property type="match status" value="1"/>
</dbReference>
<dbReference type="InterPro" id="IPR016036">
    <property type="entry name" value="Malonyl_transacylase_ACP-bd"/>
</dbReference>
<dbReference type="Pfam" id="PF00698">
    <property type="entry name" value="Acyl_transf_1"/>
    <property type="match status" value="1"/>
</dbReference>
<dbReference type="InterPro" id="IPR014030">
    <property type="entry name" value="Ketoacyl_synth_N"/>
</dbReference>
<feature type="domain" description="Carrier" evidence="7">
    <location>
        <begin position="1852"/>
        <end position="1936"/>
    </location>
</feature>
<dbReference type="InterPro" id="IPR036291">
    <property type="entry name" value="NAD(P)-bd_dom_sf"/>
</dbReference>
<dbReference type="InterPro" id="IPR020841">
    <property type="entry name" value="PKS_Beta-ketoAc_synthase_dom"/>
</dbReference>
<dbReference type="InterPro" id="IPR014043">
    <property type="entry name" value="Acyl_transferase_dom"/>
</dbReference>
<dbReference type="Gene3D" id="1.10.1200.10">
    <property type="entry name" value="ACP-like"/>
    <property type="match status" value="4"/>
</dbReference>
<dbReference type="InterPro" id="IPR013785">
    <property type="entry name" value="Aldolase_TIM"/>
</dbReference>
<dbReference type="SUPFAM" id="SSF52151">
    <property type="entry name" value="FabD/lysophospholipase-like"/>
    <property type="match status" value="1"/>
</dbReference>
<accession>A0A1Y1SEQ6</accession>
<dbReference type="SMART" id="SM00826">
    <property type="entry name" value="PKS_DH"/>
    <property type="match status" value="1"/>
</dbReference>
<gene>
    <name evidence="10" type="ORF">ATO7_10612</name>
</gene>
<dbReference type="PANTHER" id="PTHR43074:SF1">
    <property type="entry name" value="BETA-KETOACYL SYNTHASE FAMILY PROTEIN-RELATED"/>
    <property type="match status" value="1"/>
</dbReference>
<dbReference type="Gene3D" id="3.40.366.10">
    <property type="entry name" value="Malonyl-Coenzyme A Acyl Carrier Protein, domain 2"/>
    <property type="match status" value="1"/>
</dbReference>
<dbReference type="SUPFAM" id="SSF51412">
    <property type="entry name" value="Inosine monophosphate dehydrogenase (IMPDH)"/>
    <property type="match status" value="2"/>
</dbReference>
<dbReference type="Pfam" id="PF21089">
    <property type="entry name" value="PKS_DH_N"/>
    <property type="match status" value="1"/>
</dbReference>
<feature type="domain" description="Carrier" evidence="7">
    <location>
        <begin position="2056"/>
        <end position="2140"/>
    </location>
</feature>
<proteinExistence type="inferred from homology"/>
<comment type="caution">
    <text evidence="10">The sequence shown here is derived from an EMBL/GenBank/DDBJ whole genome shotgun (WGS) entry which is preliminary data.</text>
</comment>
<dbReference type="OrthoDB" id="9778690at2"/>
<dbReference type="Pfam" id="PF02801">
    <property type="entry name" value="Ketoacyl-synt_C"/>
    <property type="match status" value="1"/>
</dbReference>
<dbReference type="InterPro" id="IPR013968">
    <property type="entry name" value="PKS_KR"/>
</dbReference>
<evidence type="ECO:0000259" key="9">
    <source>
        <dbReference type="PROSITE" id="PS52019"/>
    </source>
</evidence>
<dbReference type="SUPFAM" id="SSF47336">
    <property type="entry name" value="ACP-like"/>
    <property type="match status" value="4"/>
</dbReference>
<dbReference type="SUPFAM" id="SSF55048">
    <property type="entry name" value="Probable ACP-binding domain of malonyl-CoA ACP transacylase"/>
    <property type="match status" value="1"/>
</dbReference>
<evidence type="ECO:0000256" key="4">
    <source>
        <dbReference type="ARBA" id="ARBA00022679"/>
    </source>
</evidence>
<dbReference type="InterPro" id="IPR036736">
    <property type="entry name" value="ACP-like_sf"/>
</dbReference>
<dbReference type="InterPro" id="IPR042104">
    <property type="entry name" value="PKS_dehydratase_sf"/>
</dbReference>
<evidence type="ECO:0000259" key="7">
    <source>
        <dbReference type="PROSITE" id="PS50075"/>
    </source>
</evidence>
<dbReference type="SMART" id="SM00827">
    <property type="entry name" value="PKS_AT"/>
    <property type="match status" value="1"/>
</dbReference>
<dbReference type="SMART" id="SM00822">
    <property type="entry name" value="PKS_KR"/>
    <property type="match status" value="1"/>
</dbReference>
<organism evidence="10 11">
    <name type="scientific">Oceanococcus atlanticus</name>
    <dbReference type="NCBI Taxonomy" id="1317117"/>
    <lineage>
        <taxon>Bacteria</taxon>
        <taxon>Pseudomonadati</taxon>
        <taxon>Pseudomonadota</taxon>
        <taxon>Gammaproteobacteria</taxon>
        <taxon>Chromatiales</taxon>
        <taxon>Oceanococcaceae</taxon>
        <taxon>Oceanococcus</taxon>
    </lineage>
</organism>
<dbReference type="GO" id="GO:0016746">
    <property type="term" value="F:acyltransferase activity"/>
    <property type="evidence" value="ECO:0007669"/>
    <property type="project" value="InterPro"/>
</dbReference>
<evidence type="ECO:0000313" key="11">
    <source>
        <dbReference type="Proteomes" id="UP000192342"/>
    </source>
</evidence>